<name>A0A1S9RQL4_PENBI</name>
<evidence type="ECO:0000313" key="11">
    <source>
        <dbReference type="Proteomes" id="UP000190744"/>
    </source>
</evidence>
<evidence type="ECO:0000256" key="5">
    <source>
        <dbReference type="ARBA" id="ARBA00049485"/>
    </source>
</evidence>
<dbReference type="PANTHER" id="PTHR11732">
    <property type="entry name" value="ALDO/KETO REDUCTASE"/>
    <property type="match status" value="1"/>
</dbReference>
<organism evidence="10 11">
    <name type="scientific">Penicillium brasilianum</name>
    <dbReference type="NCBI Taxonomy" id="104259"/>
    <lineage>
        <taxon>Eukaryota</taxon>
        <taxon>Fungi</taxon>
        <taxon>Dikarya</taxon>
        <taxon>Ascomycota</taxon>
        <taxon>Pezizomycotina</taxon>
        <taxon>Eurotiomycetes</taxon>
        <taxon>Eurotiomycetidae</taxon>
        <taxon>Eurotiales</taxon>
        <taxon>Aspergillaceae</taxon>
        <taxon>Penicillium</taxon>
    </lineage>
</organism>
<reference evidence="11" key="1">
    <citation type="submission" date="2015-09" db="EMBL/GenBank/DDBJ databases">
        <authorList>
            <person name="Fill T.P."/>
            <person name="Baretta J.F."/>
            <person name="de Almeida L.G."/>
            <person name="Rocha M."/>
            <person name="de Souza D.H."/>
            <person name="Malavazi I."/>
            <person name="Cerdeira L.T."/>
            <person name="Hong H."/>
            <person name="Samborskyy M."/>
            <person name="de Vasconcelos A.T."/>
            <person name="Leadlay P."/>
            <person name="Rodrigues-Filho E."/>
        </authorList>
    </citation>
    <scope>NUCLEOTIDE SEQUENCE [LARGE SCALE GENOMIC DNA]</scope>
    <source>
        <strain evidence="11">LaBioMMi 136</strain>
    </source>
</reference>
<dbReference type="InterPro" id="IPR023210">
    <property type="entry name" value="NADP_OxRdtase_dom"/>
</dbReference>
<evidence type="ECO:0000256" key="2">
    <source>
        <dbReference type="ARBA" id="ARBA00023002"/>
    </source>
</evidence>
<dbReference type="InterPro" id="IPR018170">
    <property type="entry name" value="Aldo/ket_reductase_CS"/>
</dbReference>
<dbReference type="EMBL" id="LJBN01000123">
    <property type="protein sequence ID" value="OOQ87812.1"/>
    <property type="molecule type" value="Genomic_DNA"/>
</dbReference>
<dbReference type="Proteomes" id="UP000190744">
    <property type="component" value="Unassembled WGS sequence"/>
</dbReference>
<keyword evidence="2" id="KW-0560">Oxidoreductase</keyword>
<evidence type="ECO:0000256" key="4">
    <source>
        <dbReference type="ARBA" id="ARBA00047534"/>
    </source>
</evidence>
<evidence type="ECO:0000256" key="6">
    <source>
        <dbReference type="PIRSR" id="PIRSR000097-1"/>
    </source>
</evidence>
<evidence type="ECO:0000259" key="9">
    <source>
        <dbReference type="Pfam" id="PF00248"/>
    </source>
</evidence>
<dbReference type="PROSITE" id="PS00798">
    <property type="entry name" value="ALDOKETO_REDUCTASE_1"/>
    <property type="match status" value="1"/>
</dbReference>
<feature type="active site" description="Proton donor" evidence="6">
    <location>
        <position position="54"/>
    </location>
</feature>
<sequence>MTTNIQTKSFLLNTGAKIPAIGFGTWKAGPGEAATAVQAAFEAGYRHFDCAPLYGNEAEIGQIFKTIDVLRSDYFVTTKLWSSDHHRIQSALQKSLNDLGLEYVDLYLMHWPVTLPTSTPEAYGKEDRTVHDPDWDFTDTWREMEKLLGTGKVKAIGVANFSTVNLRKLLESCKIVPAVNQTEIQPLLPQKKLNALCIQHGIHQTAFGPLGGSGSTLHENPVVNSIAEKRACSSGNVLLSWGVRKGWSVIPKSTNPTRVATNLQKCFDMNDEEIAQIDSLVTTLGGKRFNRPNWGITIFHDDEEANVQ</sequence>
<dbReference type="InterPro" id="IPR036812">
    <property type="entry name" value="NAD(P)_OxRdtase_dom_sf"/>
</dbReference>
<accession>A0A1S9RQL4</accession>
<feature type="domain" description="NADP-dependent oxidoreductase" evidence="9">
    <location>
        <begin position="20"/>
        <end position="280"/>
    </location>
</feature>
<feature type="binding site" evidence="7">
    <location>
        <position position="110"/>
    </location>
    <ligand>
        <name>substrate</name>
    </ligand>
</feature>
<evidence type="ECO:0000313" key="10">
    <source>
        <dbReference type="EMBL" id="OOQ87812.1"/>
    </source>
</evidence>
<evidence type="ECO:0000256" key="3">
    <source>
        <dbReference type="ARBA" id="ARBA00025065"/>
    </source>
</evidence>
<dbReference type="SUPFAM" id="SSF51430">
    <property type="entry name" value="NAD(P)-linked oxidoreductase"/>
    <property type="match status" value="1"/>
</dbReference>
<comment type="function">
    <text evidence="3">Catalyzes the initial reaction in the xylose utilization pathway by reducing D-xylose into xylitol. Xylose is a major component of hemicelluloses such as xylan. Most fungi utilize D-xylose via three enzymatic reactions, xylose reductase (XR), xylitol dehydrogenase (XDH), and xylulokinase, to form xylulose 5-phosphate, which enters pentose phosphate pathway.</text>
</comment>
<evidence type="ECO:0000256" key="8">
    <source>
        <dbReference type="PIRSR" id="PIRSR000097-3"/>
    </source>
</evidence>
<dbReference type="Gene3D" id="3.20.20.100">
    <property type="entry name" value="NADP-dependent oxidoreductase domain"/>
    <property type="match status" value="1"/>
</dbReference>
<dbReference type="PIRSF" id="PIRSF000097">
    <property type="entry name" value="AKR"/>
    <property type="match status" value="1"/>
</dbReference>
<dbReference type="PRINTS" id="PR00069">
    <property type="entry name" value="ALDKETRDTASE"/>
</dbReference>
<proteinExistence type="predicted"/>
<dbReference type="EC" id="1.1.1.307" evidence="1"/>
<protein>
    <recommendedName>
        <fullName evidence="1">D-xylose reductase [NAD(P)H]</fullName>
        <ecNumber evidence="1">1.1.1.307</ecNumber>
    </recommendedName>
</protein>
<dbReference type="Pfam" id="PF00248">
    <property type="entry name" value="Aldo_ket_red"/>
    <property type="match status" value="1"/>
</dbReference>
<gene>
    <name evidence="10" type="ORF">PEBR_16610</name>
</gene>
<dbReference type="AlphaFoldDB" id="A0A1S9RQL4"/>
<comment type="caution">
    <text evidence="10">The sequence shown here is derived from an EMBL/GenBank/DDBJ whole genome shotgun (WGS) entry which is preliminary data.</text>
</comment>
<comment type="catalytic activity">
    <reaction evidence="5">
        <text>xylitol + NAD(+) = D-xylose + NADH + H(+)</text>
        <dbReference type="Rhea" id="RHEA:27441"/>
        <dbReference type="ChEBI" id="CHEBI:15378"/>
        <dbReference type="ChEBI" id="CHEBI:17151"/>
        <dbReference type="ChEBI" id="CHEBI:53455"/>
        <dbReference type="ChEBI" id="CHEBI:57540"/>
        <dbReference type="ChEBI" id="CHEBI:57945"/>
        <dbReference type="EC" id="1.1.1.307"/>
    </reaction>
</comment>
<evidence type="ECO:0000256" key="7">
    <source>
        <dbReference type="PIRSR" id="PIRSR000097-2"/>
    </source>
</evidence>
<dbReference type="FunFam" id="3.20.20.100:FF:000002">
    <property type="entry name" value="2,5-diketo-D-gluconic acid reductase A"/>
    <property type="match status" value="1"/>
</dbReference>
<comment type="catalytic activity">
    <reaction evidence="4">
        <text>xylitol + NADP(+) = D-xylose + NADPH + H(+)</text>
        <dbReference type="Rhea" id="RHEA:27445"/>
        <dbReference type="ChEBI" id="CHEBI:15378"/>
        <dbReference type="ChEBI" id="CHEBI:17151"/>
        <dbReference type="ChEBI" id="CHEBI:53455"/>
        <dbReference type="ChEBI" id="CHEBI:57783"/>
        <dbReference type="ChEBI" id="CHEBI:58349"/>
        <dbReference type="EC" id="1.1.1.307"/>
    </reaction>
</comment>
<dbReference type="GO" id="GO:0016616">
    <property type="term" value="F:oxidoreductase activity, acting on the CH-OH group of donors, NAD or NADP as acceptor"/>
    <property type="evidence" value="ECO:0007669"/>
    <property type="project" value="UniProtKB-ARBA"/>
</dbReference>
<dbReference type="InterPro" id="IPR020471">
    <property type="entry name" value="AKR"/>
</dbReference>
<evidence type="ECO:0000256" key="1">
    <source>
        <dbReference type="ARBA" id="ARBA00012845"/>
    </source>
</evidence>
<feature type="site" description="Lowers pKa of active site Tyr" evidence="8">
    <location>
        <position position="79"/>
    </location>
</feature>